<dbReference type="EMBL" id="VDMQ01000007">
    <property type="protein sequence ID" value="TNM54112.1"/>
    <property type="molecule type" value="Genomic_DNA"/>
</dbReference>
<gene>
    <name evidence="5" type="primary">ssuE</name>
    <name evidence="5" type="ORF">FHQ09_12655</name>
</gene>
<keyword evidence="3 5" id="KW-0560">Oxidoreductase</keyword>
<dbReference type="GO" id="GO:0052873">
    <property type="term" value="F:FMN reductase (NADPH) activity"/>
    <property type="evidence" value="ECO:0007669"/>
    <property type="project" value="UniProtKB-EC"/>
</dbReference>
<dbReference type="EC" id="1.5.1.38" evidence="5"/>
<reference evidence="5 6" key="1">
    <citation type="submission" date="2019-06" db="EMBL/GenBank/DDBJ databases">
        <authorList>
            <person name="Mardanova A.M."/>
            <person name="Pudova D.S."/>
            <person name="Shagimardanova E.I."/>
            <person name="Gogoleva N.E."/>
            <person name="Lutfullin M.T."/>
            <person name="Hadieva G.F."/>
            <person name="Sharipova M.R."/>
        </authorList>
    </citation>
    <scope>NUCLEOTIDE SEQUENCE [LARGE SCALE GENOMIC DNA]</scope>
    <source>
        <strain evidence="5 6">MG-1</strain>
    </source>
</reference>
<dbReference type="Pfam" id="PF03358">
    <property type="entry name" value="FMN_red"/>
    <property type="match status" value="1"/>
</dbReference>
<evidence type="ECO:0000256" key="1">
    <source>
        <dbReference type="ARBA" id="ARBA00022630"/>
    </source>
</evidence>
<proteinExistence type="predicted"/>
<name>A0A5C4X271_9MICO</name>
<dbReference type="PANTHER" id="PTHR43408:SF1">
    <property type="entry name" value="FMN REDUCTASE (NADPH)"/>
    <property type="match status" value="1"/>
</dbReference>
<keyword evidence="2" id="KW-0288">FMN</keyword>
<evidence type="ECO:0000313" key="6">
    <source>
        <dbReference type="Proteomes" id="UP000314223"/>
    </source>
</evidence>
<evidence type="ECO:0000259" key="4">
    <source>
        <dbReference type="Pfam" id="PF03358"/>
    </source>
</evidence>
<evidence type="ECO:0000256" key="3">
    <source>
        <dbReference type="ARBA" id="ARBA00023002"/>
    </source>
</evidence>
<accession>A0A5C4X271</accession>
<dbReference type="AlphaFoldDB" id="A0A5C4X271"/>
<dbReference type="RefSeq" id="WP_139469102.1">
    <property type="nucleotide sequence ID" value="NZ_VDMQ01000007.1"/>
</dbReference>
<dbReference type="InterPro" id="IPR005025">
    <property type="entry name" value="FMN_Rdtase-like_dom"/>
</dbReference>
<dbReference type="InterPro" id="IPR051814">
    <property type="entry name" value="NAD(P)H-dep_FMN_reductase"/>
</dbReference>
<dbReference type="InterPro" id="IPR020048">
    <property type="entry name" value="NADPH-dep_FMN_reduc_SsuE"/>
</dbReference>
<keyword evidence="1" id="KW-0285">Flavoprotein</keyword>
<dbReference type="GO" id="GO:0046306">
    <property type="term" value="P:alkanesulfonate catabolic process"/>
    <property type="evidence" value="ECO:0007669"/>
    <property type="project" value="InterPro"/>
</dbReference>
<comment type="caution">
    <text evidence="5">The sequence shown here is derived from an EMBL/GenBank/DDBJ whole genome shotgun (WGS) entry which is preliminary data.</text>
</comment>
<dbReference type="PANTHER" id="PTHR43408">
    <property type="entry name" value="FMN REDUCTASE (NADPH)"/>
    <property type="match status" value="1"/>
</dbReference>
<dbReference type="SUPFAM" id="SSF52218">
    <property type="entry name" value="Flavoproteins"/>
    <property type="match status" value="1"/>
</dbReference>
<dbReference type="NCBIfam" id="TIGR03567">
    <property type="entry name" value="FMN_reduc_SsuE"/>
    <property type="match status" value="1"/>
</dbReference>
<evidence type="ECO:0000256" key="2">
    <source>
        <dbReference type="ARBA" id="ARBA00022643"/>
    </source>
</evidence>
<dbReference type="Proteomes" id="UP000314223">
    <property type="component" value="Unassembled WGS sequence"/>
</dbReference>
<evidence type="ECO:0000313" key="5">
    <source>
        <dbReference type="EMBL" id="TNM54112.1"/>
    </source>
</evidence>
<organism evidence="5 6">
    <name type="scientific">Brevibacterium sediminis</name>
    <dbReference type="NCBI Taxonomy" id="1857024"/>
    <lineage>
        <taxon>Bacteria</taxon>
        <taxon>Bacillati</taxon>
        <taxon>Actinomycetota</taxon>
        <taxon>Actinomycetes</taxon>
        <taxon>Micrococcales</taxon>
        <taxon>Brevibacteriaceae</taxon>
        <taxon>Brevibacterium</taxon>
    </lineage>
</organism>
<sequence length="205" mass="21543">MSRVVLLSASPSENSKTEALLEFIARRLGQYGHRTEFIKLRHLPAGPLLTGDSSDGLIASARDTVAAADAVVVGSPVFKATYTGLLKVFVDLLPMDALHGRPVLPLLTGGSAAHVLALDYGLKPLLATLGASSIGRGRFVASSKILPATDTTPPSIDESVERDVVDAIDQFDSELTVRARSCTHAEAAAAESLITTPITTERNPS</sequence>
<protein>
    <submittedName>
        <fullName evidence="5">NADPH-dependent FMN reductase</fullName>
        <ecNumber evidence="5">1.5.1.38</ecNumber>
    </submittedName>
</protein>
<dbReference type="Gene3D" id="3.40.50.360">
    <property type="match status" value="1"/>
</dbReference>
<feature type="domain" description="NADPH-dependent FMN reductase-like" evidence="4">
    <location>
        <begin position="3"/>
        <end position="142"/>
    </location>
</feature>
<dbReference type="InterPro" id="IPR029039">
    <property type="entry name" value="Flavoprotein-like_sf"/>
</dbReference>